<evidence type="ECO:0000313" key="2">
    <source>
        <dbReference type="EMBL" id="GEO04619.1"/>
    </source>
</evidence>
<dbReference type="Gene3D" id="3.40.50.2000">
    <property type="entry name" value="Glycogen Phosphorylase B"/>
    <property type="match status" value="1"/>
</dbReference>
<dbReference type="RefSeq" id="WP_246150984.1">
    <property type="nucleotide sequence ID" value="NZ_BJYS01000016.1"/>
</dbReference>
<dbReference type="SUPFAM" id="SSF53756">
    <property type="entry name" value="UDP-Glycosyltransferase/glycogen phosphorylase"/>
    <property type="match status" value="1"/>
</dbReference>
<feature type="domain" description="Glycosyl transferase family 1" evidence="1">
    <location>
        <begin position="200"/>
        <end position="336"/>
    </location>
</feature>
<sequence>MKLAIVHDDLMRRGGAEQVARCFHYAFPEAPIFTLCYSPEDTYPDFKGCVVHTSWYQRLVKDEHQMKKLFFPLGVMAMKQLDVTEYEVVLVSSTYCAKYVKVSPKAIVINYCHQPFRLAWFPESYSEYLHTHGLKKMVLKAMIKCLKLIDYQAAQRTDYFIANTAETSQKIKEKYDYKNHIPVIFPPVVADNFQVVENVQDYYLMVTRLEYYKRVDLAIEAFNHLGYKLIIVGKGTKEAELKAAAKDNIIFKNGLSVTELRELYAGCKALVFPQYEDFGITPLEANASGRPVIAFGQGGVLNTMIPYEGNPKRSTAMFFEEQNSESLMDAIETMEKIYAQFDPEFIRKNALRFDETNFIKAIRLFVSDKFRDKHNQPLTAAFNL</sequence>
<comment type="caution">
    <text evidence="2">The sequence shown here is derived from an EMBL/GenBank/DDBJ whole genome shotgun (WGS) entry which is preliminary data.</text>
</comment>
<dbReference type="GO" id="GO:0016757">
    <property type="term" value="F:glycosyltransferase activity"/>
    <property type="evidence" value="ECO:0007669"/>
    <property type="project" value="InterPro"/>
</dbReference>
<dbReference type="Pfam" id="PF00534">
    <property type="entry name" value="Glycos_transf_1"/>
    <property type="match status" value="1"/>
</dbReference>
<dbReference type="InterPro" id="IPR050194">
    <property type="entry name" value="Glycosyltransferase_grp1"/>
</dbReference>
<dbReference type="Proteomes" id="UP000321532">
    <property type="component" value="Unassembled WGS sequence"/>
</dbReference>
<evidence type="ECO:0000313" key="3">
    <source>
        <dbReference type="Proteomes" id="UP000321532"/>
    </source>
</evidence>
<evidence type="ECO:0000259" key="1">
    <source>
        <dbReference type="Pfam" id="PF00534"/>
    </source>
</evidence>
<organism evidence="2 3">
    <name type="scientific">Adhaeribacter aerolatus</name>
    <dbReference type="NCBI Taxonomy" id="670289"/>
    <lineage>
        <taxon>Bacteria</taxon>
        <taxon>Pseudomonadati</taxon>
        <taxon>Bacteroidota</taxon>
        <taxon>Cytophagia</taxon>
        <taxon>Cytophagales</taxon>
        <taxon>Hymenobacteraceae</taxon>
        <taxon>Adhaeribacter</taxon>
    </lineage>
</organism>
<gene>
    <name evidence="2" type="ORF">AAE02nite_22830</name>
</gene>
<proteinExistence type="predicted"/>
<dbReference type="AlphaFoldDB" id="A0A512AY31"/>
<accession>A0A512AY31</accession>
<dbReference type="InterPro" id="IPR001296">
    <property type="entry name" value="Glyco_trans_1"/>
</dbReference>
<dbReference type="PANTHER" id="PTHR45947:SF3">
    <property type="entry name" value="SULFOQUINOVOSYL TRANSFERASE SQD2"/>
    <property type="match status" value="1"/>
</dbReference>
<dbReference type="EMBL" id="BJYS01000016">
    <property type="protein sequence ID" value="GEO04619.1"/>
    <property type="molecule type" value="Genomic_DNA"/>
</dbReference>
<keyword evidence="3" id="KW-1185">Reference proteome</keyword>
<protein>
    <submittedName>
        <fullName evidence="2">Glycosyl transferase</fullName>
    </submittedName>
</protein>
<reference evidence="2 3" key="1">
    <citation type="submission" date="2019-07" db="EMBL/GenBank/DDBJ databases">
        <title>Whole genome shotgun sequence of Adhaeribacter aerolatus NBRC 106133.</title>
        <authorList>
            <person name="Hosoyama A."/>
            <person name="Uohara A."/>
            <person name="Ohji S."/>
            <person name="Ichikawa N."/>
        </authorList>
    </citation>
    <scope>NUCLEOTIDE SEQUENCE [LARGE SCALE GENOMIC DNA]</scope>
    <source>
        <strain evidence="2 3">NBRC 106133</strain>
    </source>
</reference>
<keyword evidence="2" id="KW-0808">Transferase</keyword>
<name>A0A512AY31_9BACT</name>
<dbReference type="PANTHER" id="PTHR45947">
    <property type="entry name" value="SULFOQUINOVOSYL TRANSFERASE SQD2"/>
    <property type="match status" value="1"/>
</dbReference>